<dbReference type="InParanoid" id="G0NRC4"/>
<evidence type="ECO:0000313" key="3">
    <source>
        <dbReference type="EMBL" id="EGT36142.1"/>
    </source>
</evidence>
<feature type="chain" id="PRO_5003405297" evidence="2">
    <location>
        <begin position="22"/>
        <end position="73"/>
    </location>
</feature>
<name>G0NRC4_CAEBE</name>
<keyword evidence="2" id="KW-0732">Signal</keyword>
<dbReference type="AlphaFoldDB" id="G0NRC4"/>
<keyword evidence="4" id="KW-1185">Reference proteome</keyword>
<dbReference type="HOGENOM" id="CLU_2706977_0_0_1"/>
<evidence type="ECO:0000256" key="1">
    <source>
        <dbReference type="SAM" id="MobiDB-lite"/>
    </source>
</evidence>
<evidence type="ECO:0000313" key="4">
    <source>
        <dbReference type="Proteomes" id="UP000008068"/>
    </source>
</evidence>
<proteinExistence type="predicted"/>
<evidence type="ECO:0000256" key="2">
    <source>
        <dbReference type="SAM" id="SignalP"/>
    </source>
</evidence>
<feature type="signal peptide" evidence="2">
    <location>
        <begin position="1"/>
        <end position="21"/>
    </location>
</feature>
<dbReference type="Proteomes" id="UP000008068">
    <property type="component" value="Unassembled WGS sequence"/>
</dbReference>
<dbReference type="EMBL" id="GL379931">
    <property type="protein sequence ID" value="EGT36142.1"/>
    <property type="molecule type" value="Genomic_DNA"/>
</dbReference>
<gene>
    <name evidence="3" type="ORF">CAEBREN_28956</name>
</gene>
<feature type="region of interest" description="Disordered" evidence="1">
    <location>
        <begin position="38"/>
        <end position="73"/>
    </location>
</feature>
<sequence length="73" mass="8290">MKLHFFLLLIICLVFMDTIFAAPAVRKRVITKTVTRARKIPTPRSKPITKPAPIPRSKPVTVPSRVPKARPKF</sequence>
<accession>G0NRC4</accession>
<organism evidence="4">
    <name type="scientific">Caenorhabditis brenneri</name>
    <name type="common">Nematode worm</name>
    <dbReference type="NCBI Taxonomy" id="135651"/>
    <lineage>
        <taxon>Eukaryota</taxon>
        <taxon>Metazoa</taxon>
        <taxon>Ecdysozoa</taxon>
        <taxon>Nematoda</taxon>
        <taxon>Chromadorea</taxon>
        <taxon>Rhabditida</taxon>
        <taxon>Rhabditina</taxon>
        <taxon>Rhabditomorpha</taxon>
        <taxon>Rhabditoidea</taxon>
        <taxon>Rhabditidae</taxon>
        <taxon>Peloderinae</taxon>
        <taxon>Caenorhabditis</taxon>
    </lineage>
</organism>
<protein>
    <submittedName>
        <fullName evidence="3">Uncharacterized protein</fullName>
    </submittedName>
</protein>
<reference evidence="4" key="1">
    <citation type="submission" date="2011-07" db="EMBL/GenBank/DDBJ databases">
        <authorList>
            <consortium name="Caenorhabditis brenneri Sequencing and Analysis Consortium"/>
            <person name="Wilson R.K."/>
        </authorList>
    </citation>
    <scope>NUCLEOTIDE SEQUENCE [LARGE SCALE GENOMIC DNA]</scope>
    <source>
        <strain evidence="4">PB2801</strain>
    </source>
</reference>